<keyword evidence="1" id="KW-0472">Membrane</keyword>
<name>A0A1L8WR64_9ENTE</name>
<protein>
    <submittedName>
        <fullName evidence="2">Uncharacterized protein</fullName>
    </submittedName>
</protein>
<comment type="caution">
    <text evidence="2">The sequence shown here is derived from an EMBL/GenBank/DDBJ whole genome shotgun (WGS) entry which is preliminary data.</text>
</comment>
<sequence length="137" mass="14931">MYSKLLDLSKSSDFQRACENEDLESLESVLLNANILKKVSISKSEDSLNGQNPQPEPRVAIAVVELVVAGYVGAIVVTVIIGKNKDTGELETANFELKSPMVKNIVALISKFGSANFVKKAVEYFQSIERTTVQPIA</sequence>
<keyword evidence="3" id="KW-1185">Reference proteome</keyword>
<evidence type="ECO:0000313" key="3">
    <source>
        <dbReference type="Proteomes" id="UP000182152"/>
    </source>
</evidence>
<accession>A0A1L8WR64</accession>
<dbReference type="EMBL" id="JXLB01000003">
    <property type="protein sequence ID" value="OJG83506.1"/>
    <property type="molecule type" value="Genomic_DNA"/>
</dbReference>
<evidence type="ECO:0000313" key="2">
    <source>
        <dbReference type="EMBL" id="OJG83506.1"/>
    </source>
</evidence>
<reference evidence="2 3" key="1">
    <citation type="submission" date="2014-12" db="EMBL/GenBank/DDBJ databases">
        <title>Draft genome sequences of 29 type strains of Enterococci.</title>
        <authorList>
            <person name="Zhong Z."/>
            <person name="Sun Z."/>
            <person name="Liu W."/>
            <person name="Zhang W."/>
            <person name="Zhang H."/>
        </authorList>
    </citation>
    <scope>NUCLEOTIDE SEQUENCE [LARGE SCALE GENOMIC DNA]</scope>
    <source>
        <strain evidence="2 3">DSM 15687</strain>
    </source>
</reference>
<keyword evidence="1" id="KW-1133">Transmembrane helix</keyword>
<keyword evidence="1" id="KW-0812">Transmembrane</keyword>
<dbReference type="AlphaFoldDB" id="A0A1L8WR64"/>
<dbReference type="STRING" id="150033.RV14_GL001384"/>
<organism evidence="2 3">
    <name type="scientific">Enterococcus ratti</name>
    <dbReference type="NCBI Taxonomy" id="150033"/>
    <lineage>
        <taxon>Bacteria</taxon>
        <taxon>Bacillati</taxon>
        <taxon>Bacillota</taxon>
        <taxon>Bacilli</taxon>
        <taxon>Lactobacillales</taxon>
        <taxon>Enterococcaceae</taxon>
        <taxon>Enterococcus</taxon>
    </lineage>
</organism>
<evidence type="ECO:0000256" key="1">
    <source>
        <dbReference type="SAM" id="Phobius"/>
    </source>
</evidence>
<proteinExistence type="predicted"/>
<feature type="transmembrane region" description="Helical" evidence="1">
    <location>
        <begin position="59"/>
        <end position="81"/>
    </location>
</feature>
<gene>
    <name evidence="2" type="ORF">RV14_GL001384</name>
</gene>
<dbReference type="Proteomes" id="UP000182152">
    <property type="component" value="Unassembled WGS sequence"/>
</dbReference>